<dbReference type="Pfam" id="PF12796">
    <property type="entry name" value="Ank_2"/>
    <property type="match status" value="1"/>
</dbReference>
<dbReference type="Gene3D" id="3.40.50.300">
    <property type="entry name" value="P-loop containing nucleotide triphosphate hydrolases"/>
    <property type="match status" value="1"/>
</dbReference>
<organism evidence="5 6">
    <name type="scientific">Zymoseptoria tritici ST99CH_1A5</name>
    <dbReference type="NCBI Taxonomy" id="1276529"/>
    <lineage>
        <taxon>Eukaryota</taxon>
        <taxon>Fungi</taxon>
        <taxon>Dikarya</taxon>
        <taxon>Ascomycota</taxon>
        <taxon>Pezizomycotina</taxon>
        <taxon>Dothideomycetes</taxon>
        <taxon>Dothideomycetidae</taxon>
        <taxon>Mycosphaerellales</taxon>
        <taxon>Mycosphaerellaceae</taxon>
        <taxon>Zymoseptoria</taxon>
    </lineage>
</organism>
<protein>
    <submittedName>
        <fullName evidence="5">Uncharacterized protein</fullName>
    </submittedName>
</protein>
<dbReference type="Pfam" id="PF24883">
    <property type="entry name" value="NPHP3_N"/>
    <property type="match status" value="1"/>
</dbReference>
<evidence type="ECO:0000259" key="4">
    <source>
        <dbReference type="Pfam" id="PF24883"/>
    </source>
</evidence>
<evidence type="ECO:0000259" key="3">
    <source>
        <dbReference type="Pfam" id="PF22939"/>
    </source>
</evidence>
<dbReference type="Proteomes" id="UP000215453">
    <property type="component" value="Chromosome 3"/>
</dbReference>
<dbReference type="SUPFAM" id="SSF48403">
    <property type="entry name" value="Ankyrin repeat"/>
    <property type="match status" value="1"/>
</dbReference>
<dbReference type="SMART" id="SM00248">
    <property type="entry name" value="ANK"/>
    <property type="match status" value="3"/>
</dbReference>
<evidence type="ECO:0000256" key="1">
    <source>
        <dbReference type="ARBA" id="ARBA00022737"/>
    </source>
</evidence>
<dbReference type="PANTHER" id="PTHR10039:SF16">
    <property type="entry name" value="GPI INOSITOL-DEACYLASE"/>
    <property type="match status" value="1"/>
</dbReference>
<evidence type="ECO:0000313" key="5">
    <source>
        <dbReference type="EMBL" id="SMY23076.1"/>
    </source>
</evidence>
<dbReference type="PROSITE" id="PS50088">
    <property type="entry name" value="ANK_REPEAT"/>
    <property type="match status" value="1"/>
</dbReference>
<dbReference type="Pfam" id="PF22939">
    <property type="entry name" value="WHD_GPIID"/>
    <property type="match status" value="1"/>
</dbReference>
<dbReference type="InterPro" id="IPR002110">
    <property type="entry name" value="Ankyrin_rpt"/>
</dbReference>
<dbReference type="Gene3D" id="1.25.40.20">
    <property type="entry name" value="Ankyrin repeat-containing domain"/>
    <property type="match status" value="1"/>
</dbReference>
<feature type="repeat" description="ANK" evidence="2">
    <location>
        <begin position="688"/>
        <end position="720"/>
    </location>
</feature>
<sequence length="810" mass="90832">MAEAVALTLDIAKLIKSLIEYGQEVRGAKDDIAGLCRELQSLRGVLEDLGAQRPGNVADNGMRDCLANARTLVDDLQHRMQSRNSRVQRGLQSLKWPFTKEAIGETLDRLARINVSIIMIMMGGQQNLVPDILAMKEELRAIAGTINDGFDSTSRKKIMDYVAPASPHVLHGETCSIWEGTDSGMWFVRNHLQPWIQFRTPEERLMGLYGSSGTGKTTILSRVVEHVKTQSSGPKVAYFYCSFNDAASHEVRNIVGSWLVQLATTDPGILDQFQDAEAKRERIPIASLEDALVDVVQKNGPALLILDAMNESSNPKQIAECVVRLLSRCEDLRCLLSSTPFTESFFSEMAWPTTTVNVALDDVNPDIELYVRRTCESSQVLVRSVDTIVEVLVPQTKGMFRWAECQMNTLTKCLTPRMVTQTLGQLPGTLDETYINILSRVQPEYKALVREALMWLSYAYRPFTLDELAEAVVIEVYEGERFEMDDSCRIKPPETLLRLCQGLVARNTKTNTVSLAHSSIRSTLESSMLRESSMSYFWMDRKSSSPNIIRKCLTYLLMDPFNLRDCSETALRRYFRAYPFLDYASVMWAMHVCLHVRSSGSLSKQDTQLIMTLLSTPATGGSHNNFIFWIRTLLGDQVDGNYPPTPLYYASSYGLAPIVELMLQNGMVSTDPAQKASPTHIDMKSGRYESTPLQVAVFRGHADVVALLLKHGADPNTTDSDGTSCLSWAFAGRDWRIARLLVDYGAQDEEEDVEYDWDGFSDQADEEPRAMLPYFGRAEFDPYDSEEEEDDDGWAATLRCSSKMAIDGSD</sequence>
<gene>
    <name evidence="5" type="ORF">ZT1A5_G4516</name>
</gene>
<dbReference type="PANTHER" id="PTHR10039">
    <property type="entry name" value="AMELOGENIN"/>
    <property type="match status" value="1"/>
</dbReference>
<dbReference type="InterPro" id="IPR027417">
    <property type="entry name" value="P-loop_NTPase"/>
</dbReference>
<proteinExistence type="predicted"/>
<feature type="domain" description="GPI inositol-deacylase winged helix" evidence="3">
    <location>
        <begin position="444"/>
        <end position="527"/>
    </location>
</feature>
<reference evidence="5 6" key="1">
    <citation type="submission" date="2016-10" db="EMBL/GenBank/DDBJ databases">
        <authorList>
            <person name="Varghese N."/>
        </authorList>
    </citation>
    <scope>NUCLEOTIDE SEQUENCE [LARGE SCALE GENOMIC DNA]</scope>
</reference>
<dbReference type="InterPro" id="IPR054471">
    <property type="entry name" value="GPIID_WHD"/>
</dbReference>
<dbReference type="SUPFAM" id="SSF52540">
    <property type="entry name" value="P-loop containing nucleoside triphosphate hydrolases"/>
    <property type="match status" value="1"/>
</dbReference>
<evidence type="ECO:0000313" key="6">
    <source>
        <dbReference type="Proteomes" id="UP000215453"/>
    </source>
</evidence>
<dbReference type="InterPro" id="IPR056884">
    <property type="entry name" value="NPHP3-like_N"/>
</dbReference>
<feature type="domain" description="Nephrocystin 3-like N-terminal" evidence="4">
    <location>
        <begin position="183"/>
        <end position="338"/>
    </location>
</feature>
<dbReference type="AlphaFoldDB" id="A0A1Y6LFC9"/>
<name>A0A1Y6LFC9_ZYMTR</name>
<keyword evidence="1" id="KW-0677">Repeat</keyword>
<dbReference type="InterPro" id="IPR036770">
    <property type="entry name" value="Ankyrin_rpt-contain_sf"/>
</dbReference>
<evidence type="ECO:0000256" key="2">
    <source>
        <dbReference type="PROSITE-ProRule" id="PRU00023"/>
    </source>
</evidence>
<dbReference type="EMBL" id="LT882678">
    <property type="protein sequence ID" value="SMY23076.1"/>
    <property type="molecule type" value="Genomic_DNA"/>
</dbReference>
<dbReference type="PROSITE" id="PS50297">
    <property type="entry name" value="ANK_REP_REGION"/>
    <property type="match status" value="1"/>
</dbReference>
<accession>A0A1Y6LFC9</accession>
<keyword evidence="2" id="KW-0040">ANK repeat</keyword>